<dbReference type="OrthoDB" id="9800958at2"/>
<dbReference type="RefSeq" id="WP_109667808.1">
    <property type="nucleotide sequence ID" value="NZ_QGGW01000004.1"/>
</dbReference>
<dbReference type="InterPro" id="IPR005863">
    <property type="entry name" value="UDP-N-AcMur_synth"/>
</dbReference>
<dbReference type="EC" id="6.3.2.10" evidence="10 11"/>
<dbReference type="PANTHER" id="PTHR43024:SF1">
    <property type="entry name" value="UDP-N-ACETYLMURAMOYL-TRIPEPTIDE--D-ALANYL-D-ALANINE LIGASE"/>
    <property type="match status" value="1"/>
</dbReference>
<dbReference type="SUPFAM" id="SSF53623">
    <property type="entry name" value="MurD-like peptide ligases, catalytic domain"/>
    <property type="match status" value="1"/>
</dbReference>
<evidence type="ECO:0000256" key="8">
    <source>
        <dbReference type="ARBA" id="ARBA00023306"/>
    </source>
</evidence>
<keyword evidence="7 10" id="KW-0573">Peptidoglycan synthesis</keyword>
<dbReference type="Pfam" id="PF08245">
    <property type="entry name" value="Mur_ligase_M"/>
    <property type="match status" value="1"/>
</dbReference>
<keyword evidence="5 10" id="KW-0067">ATP-binding</keyword>
<dbReference type="EMBL" id="QGGW01000004">
    <property type="protein sequence ID" value="PWK60521.1"/>
    <property type="molecule type" value="Genomic_DNA"/>
</dbReference>
<dbReference type="InterPro" id="IPR000713">
    <property type="entry name" value="Mur_ligase_N"/>
</dbReference>
<feature type="domain" description="Mur ligase C-terminal" evidence="13">
    <location>
        <begin position="335"/>
        <end position="447"/>
    </location>
</feature>
<dbReference type="NCBIfam" id="TIGR01143">
    <property type="entry name" value="murF"/>
    <property type="match status" value="1"/>
</dbReference>
<dbReference type="GO" id="GO:0071555">
    <property type="term" value="P:cell wall organization"/>
    <property type="evidence" value="ECO:0007669"/>
    <property type="project" value="UniProtKB-KW"/>
</dbReference>
<name>A0A316GHT1_9RHOB</name>
<evidence type="ECO:0000256" key="3">
    <source>
        <dbReference type="ARBA" id="ARBA00022618"/>
    </source>
</evidence>
<evidence type="ECO:0000256" key="6">
    <source>
        <dbReference type="ARBA" id="ARBA00022960"/>
    </source>
</evidence>
<evidence type="ECO:0000259" key="13">
    <source>
        <dbReference type="Pfam" id="PF02875"/>
    </source>
</evidence>
<sequence length="474" mass="48830">MTVLWTAADAAAATGGQIAGYWQAKGICIDSRSVAKGDLFVALSAARDGHDFVADALARGAVAALVARIPEGVDPARLLIVADVMDGLRALGAAGRARTQARVIAVTGSVGKTTVKEMLRAALSPQGRTHAAEASFNNHWGVPITLARMPADTEYAVIEIGMNHPGEIAPLARLARPHVAIVTTVAPAHLEAFGVIEGIAHEKAAIFEGLEPGGTALAHADIGTAAILFDKAKACGATLIRFGVTEGVEARLVEAQVAEAATVIRAEILGTDRLLRIGAPGRHYAMNALIALTAAKVAGADATQAALALSGWTPFQGRGTREKITLSAADDLVIEMIDDAFNANPASIAAALDMLAASEPQGRGRRIAVLGDMLELGPTGPALHAAIAEHPAMARIATVHTVGPLMEHLYAALPGALRGQHASSAEEMAANLPQTLRSGDVLLIKGSKGIKVARVVDALRKLGQSAAYQGQGPR</sequence>
<dbReference type="Proteomes" id="UP000245708">
    <property type="component" value="Unassembled WGS sequence"/>
</dbReference>
<dbReference type="SUPFAM" id="SSF63418">
    <property type="entry name" value="MurE/MurF N-terminal domain"/>
    <property type="match status" value="1"/>
</dbReference>
<dbReference type="Pfam" id="PF02875">
    <property type="entry name" value="Mur_ligase_C"/>
    <property type="match status" value="1"/>
</dbReference>
<feature type="binding site" evidence="10">
    <location>
        <begin position="108"/>
        <end position="114"/>
    </location>
    <ligand>
        <name>ATP</name>
        <dbReference type="ChEBI" id="CHEBI:30616"/>
    </ligand>
</feature>
<evidence type="ECO:0000259" key="14">
    <source>
        <dbReference type="Pfam" id="PF08245"/>
    </source>
</evidence>
<dbReference type="GO" id="GO:0051301">
    <property type="term" value="P:cell division"/>
    <property type="evidence" value="ECO:0007669"/>
    <property type="project" value="UniProtKB-KW"/>
</dbReference>
<gene>
    <name evidence="10" type="primary">murF</name>
    <name evidence="15" type="ORF">C7455_104157</name>
</gene>
<dbReference type="GO" id="GO:0009252">
    <property type="term" value="P:peptidoglycan biosynthetic process"/>
    <property type="evidence" value="ECO:0007669"/>
    <property type="project" value="UniProtKB-UniRule"/>
</dbReference>
<dbReference type="HAMAP" id="MF_02019">
    <property type="entry name" value="MurF"/>
    <property type="match status" value="1"/>
</dbReference>
<dbReference type="InterPro" id="IPR013221">
    <property type="entry name" value="Mur_ligase_cen"/>
</dbReference>
<comment type="subcellular location">
    <subcellularLocation>
        <location evidence="10 11">Cytoplasm</location>
    </subcellularLocation>
</comment>
<accession>A0A316GHT1</accession>
<dbReference type="GO" id="GO:0008766">
    <property type="term" value="F:UDP-N-acetylmuramoylalanyl-D-glutamyl-2,6-diaminopimelate-D-alanyl-D-alanine ligase activity"/>
    <property type="evidence" value="ECO:0007669"/>
    <property type="project" value="RHEA"/>
</dbReference>
<evidence type="ECO:0000313" key="15">
    <source>
        <dbReference type="EMBL" id="PWK60521.1"/>
    </source>
</evidence>
<keyword evidence="3 10" id="KW-0132">Cell division</keyword>
<comment type="pathway">
    <text evidence="10 11">Cell wall biogenesis; peptidoglycan biosynthesis.</text>
</comment>
<dbReference type="GO" id="GO:0008360">
    <property type="term" value="P:regulation of cell shape"/>
    <property type="evidence" value="ECO:0007669"/>
    <property type="project" value="UniProtKB-KW"/>
</dbReference>
<dbReference type="Gene3D" id="3.90.190.20">
    <property type="entry name" value="Mur ligase, C-terminal domain"/>
    <property type="match status" value="1"/>
</dbReference>
<dbReference type="Pfam" id="PF01225">
    <property type="entry name" value="Mur_ligase"/>
    <property type="match status" value="1"/>
</dbReference>
<dbReference type="AlphaFoldDB" id="A0A316GHT1"/>
<dbReference type="Gene3D" id="3.40.1190.10">
    <property type="entry name" value="Mur-like, catalytic domain"/>
    <property type="match status" value="1"/>
</dbReference>
<evidence type="ECO:0000256" key="4">
    <source>
        <dbReference type="ARBA" id="ARBA00022741"/>
    </source>
</evidence>
<dbReference type="InterPro" id="IPR036565">
    <property type="entry name" value="Mur-like_cat_sf"/>
</dbReference>
<dbReference type="InterPro" id="IPR004101">
    <property type="entry name" value="Mur_ligase_C"/>
</dbReference>
<dbReference type="InterPro" id="IPR036615">
    <property type="entry name" value="Mur_ligase_C_dom_sf"/>
</dbReference>
<feature type="domain" description="Mur ligase central" evidence="14">
    <location>
        <begin position="106"/>
        <end position="295"/>
    </location>
</feature>
<keyword evidence="6 10" id="KW-0133">Cell shape</keyword>
<evidence type="ECO:0000256" key="1">
    <source>
        <dbReference type="ARBA" id="ARBA00022490"/>
    </source>
</evidence>
<dbReference type="InterPro" id="IPR051046">
    <property type="entry name" value="MurCDEF_CellWall_CoF430Synth"/>
</dbReference>
<keyword evidence="16" id="KW-1185">Reference proteome</keyword>
<dbReference type="InterPro" id="IPR035911">
    <property type="entry name" value="MurE/MurF_N"/>
</dbReference>
<comment type="similarity">
    <text evidence="10">Belongs to the MurCDEF family. MurF subfamily.</text>
</comment>
<dbReference type="GO" id="GO:0005737">
    <property type="term" value="C:cytoplasm"/>
    <property type="evidence" value="ECO:0007669"/>
    <property type="project" value="UniProtKB-SubCell"/>
</dbReference>
<evidence type="ECO:0000259" key="12">
    <source>
        <dbReference type="Pfam" id="PF01225"/>
    </source>
</evidence>
<evidence type="ECO:0000256" key="11">
    <source>
        <dbReference type="RuleBase" id="RU004136"/>
    </source>
</evidence>
<dbReference type="GO" id="GO:0005524">
    <property type="term" value="F:ATP binding"/>
    <property type="evidence" value="ECO:0007669"/>
    <property type="project" value="UniProtKB-UniRule"/>
</dbReference>
<evidence type="ECO:0000256" key="10">
    <source>
        <dbReference type="HAMAP-Rule" id="MF_02019"/>
    </source>
</evidence>
<comment type="function">
    <text evidence="10 11">Involved in cell wall formation. Catalyzes the final step in the synthesis of UDP-N-acetylmuramoyl-pentapeptide, the precursor of murein.</text>
</comment>
<comment type="caution">
    <text evidence="15">The sequence shown here is derived from an EMBL/GenBank/DDBJ whole genome shotgun (WGS) entry which is preliminary data.</text>
</comment>
<organism evidence="15 16">
    <name type="scientific">Roseicyclus mahoneyensis</name>
    <dbReference type="NCBI Taxonomy" id="164332"/>
    <lineage>
        <taxon>Bacteria</taxon>
        <taxon>Pseudomonadati</taxon>
        <taxon>Pseudomonadota</taxon>
        <taxon>Alphaproteobacteria</taxon>
        <taxon>Rhodobacterales</taxon>
        <taxon>Roseobacteraceae</taxon>
        <taxon>Roseicyclus</taxon>
    </lineage>
</organism>
<proteinExistence type="inferred from homology"/>
<evidence type="ECO:0000256" key="2">
    <source>
        <dbReference type="ARBA" id="ARBA00022598"/>
    </source>
</evidence>
<evidence type="ECO:0000256" key="5">
    <source>
        <dbReference type="ARBA" id="ARBA00022840"/>
    </source>
</evidence>
<dbReference type="Gene3D" id="3.40.1390.10">
    <property type="entry name" value="MurE/MurF, N-terminal domain"/>
    <property type="match status" value="1"/>
</dbReference>
<keyword evidence="1 10" id="KW-0963">Cytoplasm</keyword>
<dbReference type="SUPFAM" id="SSF53244">
    <property type="entry name" value="MurD-like peptide ligases, peptide-binding domain"/>
    <property type="match status" value="1"/>
</dbReference>
<feature type="domain" description="Mur ligase N-terminal catalytic" evidence="12">
    <location>
        <begin position="25"/>
        <end position="67"/>
    </location>
</feature>
<dbReference type="GO" id="GO:0047480">
    <property type="term" value="F:UDP-N-acetylmuramoyl-tripeptide-D-alanyl-D-alanine ligase activity"/>
    <property type="evidence" value="ECO:0007669"/>
    <property type="project" value="UniProtKB-UniRule"/>
</dbReference>
<keyword evidence="9 10" id="KW-0961">Cell wall biogenesis/degradation</keyword>
<reference evidence="15 16" key="1">
    <citation type="submission" date="2018-05" db="EMBL/GenBank/DDBJ databases">
        <title>Genomic Encyclopedia of Type Strains, Phase IV (KMG-IV): sequencing the most valuable type-strain genomes for metagenomic binning, comparative biology and taxonomic classification.</title>
        <authorList>
            <person name="Goeker M."/>
        </authorList>
    </citation>
    <scope>NUCLEOTIDE SEQUENCE [LARGE SCALE GENOMIC DNA]</scope>
    <source>
        <strain evidence="15 16">DSM 16097</strain>
    </source>
</reference>
<keyword evidence="4 10" id="KW-0547">Nucleotide-binding</keyword>
<evidence type="ECO:0000256" key="9">
    <source>
        <dbReference type="ARBA" id="ARBA00023316"/>
    </source>
</evidence>
<comment type="catalytic activity">
    <reaction evidence="10 11">
        <text>D-alanyl-D-alanine + UDP-N-acetyl-alpha-D-muramoyl-L-alanyl-gamma-D-glutamyl-meso-2,6-diaminopimelate + ATP = UDP-N-acetyl-alpha-D-muramoyl-L-alanyl-gamma-D-glutamyl-meso-2,6-diaminopimeloyl-D-alanyl-D-alanine + ADP + phosphate + H(+)</text>
        <dbReference type="Rhea" id="RHEA:28374"/>
        <dbReference type="ChEBI" id="CHEBI:15378"/>
        <dbReference type="ChEBI" id="CHEBI:30616"/>
        <dbReference type="ChEBI" id="CHEBI:43474"/>
        <dbReference type="ChEBI" id="CHEBI:57822"/>
        <dbReference type="ChEBI" id="CHEBI:61386"/>
        <dbReference type="ChEBI" id="CHEBI:83905"/>
        <dbReference type="ChEBI" id="CHEBI:456216"/>
        <dbReference type="EC" id="6.3.2.10"/>
    </reaction>
</comment>
<evidence type="ECO:0000313" key="16">
    <source>
        <dbReference type="Proteomes" id="UP000245708"/>
    </source>
</evidence>
<dbReference type="UniPathway" id="UPA00219"/>
<keyword evidence="8 10" id="KW-0131">Cell cycle</keyword>
<evidence type="ECO:0000256" key="7">
    <source>
        <dbReference type="ARBA" id="ARBA00022984"/>
    </source>
</evidence>
<protein>
    <recommendedName>
        <fullName evidence="10 11">UDP-N-acetylmuramoyl-tripeptide--D-alanyl-D-alanine ligase</fullName>
        <ecNumber evidence="10 11">6.3.2.10</ecNumber>
    </recommendedName>
    <alternativeName>
        <fullName evidence="10">D-alanyl-D-alanine-adding enzyme</fullName>
    </alternativeName>
</protein>
<dbReference type="PANTHER" id="PTHR43024">
    <property type="entry name" value="UDP-N-ACETYLMURAMOYL-TRIPEPTIDE--D-ALANYL-D-ALANINE LIGASE"/>
    <property type="match status" value="1"/>
</dbReference>
<keyword evidence="2 10" id="KW-0436">Ligase</keyword>